<dbReference type="EMBL" id="VYZN01000014">
    <property type="protein sequence ID" value="KAE9540012.1"/>
    <property type="molecule type" value="Genomic_DNA"/>
</dbReference>
<accession>A0A6G0TWB0</accession>
<protein>
    <submittedName>
        <fullName evidence="1">Uncharacterized protein</fullName>
    </submittedName>
</protein>
<keyword evidence="2" id="KW-1185">Reference proteome</keyword>
<dbReference type="Proteomes" id="UP000475862">
    <property type="component" value="Unassembled WGS sequence"/>
</dbReference>
<proteinExistence type="predicted"/>
<sequence>MVVLLLRTVVGRQVRRIRQLHAAGRRRFFALPRPRARRLVEQEPVHVHVFGGRRLGRGLFLGAPARQQAVEKTFFAPRHVLHGDLVHGRVQVARPDRRGGGSDVSRRRVGDRCEDRHLGREDRVVCRRGGDGGGGGGCGGVGSGGGGDGGRGFSVRGGGGGADGGAYSGLEENLTVARIQQIQNRIDQN</sequence>
<feature type="non-terminal residue" evidence="1">
    <location>
        <position position="189"/>
    </location>
</feature>
<evidence type="ECO:0000313" key="2">
    <source>
        <dbReference type="Proteomes" id="UP000475862"/>
    </source>
</evidence>
<reference evidence="1 2" key="1">
    <citation type="submission" date="2019-08" db="EMBL/GenBank/DDBJ databases">
        <title>The genome of the soybean aphid Biotype 1, its phylome, world population structure and adaptation to the North American continent.</title>
        <authorList>
            <person name="Giordano R."/>
            <person name="Donthu R.K."/>
            <person name="Hernandez A.G."/>
            <person name="Wright C.L."/>
            <person name="Zimin A.V."/>
        </authorList>
    </citation>
    <scope>NUCLEOTIDE SEQUENCE [LARGE SCALE GENOMIC DNA]</scope>
    <source>
        <tissue evidence="1">Whole aphids</tissue>
    </source>
</reference>
<comment type="caution">
    <text evidence="1">The sequence shown here is derived from an EMBL/GenBank/DDBJ whole genome shotgun (WGS) entry which is preliminary data.</text>
</comment>
<name>A0A6G0TWB0_APHGL</name>
<gene>
    <name evidence="1" type="ORF">AGLY_005264</name>
</gene>
<evidence type="ECO:0000313" key="1">
    <source>
        <dbReference type="EMBL" id="KAE9540012.1"/>
    </source>
</evidence>
<dbReference type="AlphaFoldDB" id="A0A6G0TWB0"/>
<organism evidence="1 2">
    <name type="scientific">Aphis glycines</name>
    <name type="common">Soybean aphid</name>
    <dbReference type="NCBI Taxonomy" id="307491"/>
    <lineage>
        <taxon>Eukaryota</taxon>
        <taxon>Metazoa</taxon>
        <taxon>Ecdysozoa</taxon>
        <taxon>Arthropoda</taxon>
        <taxon>Hexapoda</taxon>
        <taxon>Insecta</taxon>
        <taxon>Pterygota</taxon>
        <taxon>Neoptera</taxon>
        <taxon>Paraneoptera</taxon>
        <taxon>Hemiptera</taxon>
        <taxon>Sternorrhyncha</taxon>
        <taxon>Aphidomorpha</taxon>
        <taxon>Aphidoidea</taxon>
        <taxon>Aphididae</taxon>
        <taxon>Aphidini</taxon>
        <taxon>Aphis</taxon>
        <taxon>Aphis</taxon>
    </lineage>
</organism>